<organism evidence="1 2">
    <name type="scientific">Anaerococcus prevotii (strain ATCC 9321 / DSM 20548 / JCM 6508 / NCTC 11806 / PC1)</name>
    <name type="common">Peptostreptococcus prevotii</name>
    <name type="synonym">Peptococcus prevotii</name>
    <dbReference type="NCBI Taxonomy" id="525919"/>
    <lineage>
        <taxon>Bacteria</taxon>
        <taxon>Bacillati</taxon>
        <taxon>Bacillota</taxon>
        <taxon>Tissierellia</taxon>
        <taxon>Tissierellales</taxon>
        <taxon>Peptoniphilaceae</taxon>
        <taxon>Anaerococcus</taxon>
    </lineage>
</organism>
<name>C7RF61_ANAPD</name>
<gene>
    <name evidence="1" type="ordered locus">Apre_0068</name>
</gene>
<dbReference type="STRING" id="525919.Apre_0068"/>
<dbReference type="eggNOG" id="COG3393">
    <property type="taxonomic scope" value="Bacteria"/>
</dbReference>
<dbReference type="AlphaFoldDB" id="C7RF61"/>
<dbReference type="RefSeq" id="WP_012803541.1">
    <property type="nucleotide sequence ID" value="NC_013171.1"/>
</dbReference>
<keyword evidence="2" id="KW-1185">Reference proteome</keyword>
<dbReference type="EMBL" id="CP001708">
    <property type="protein sequence ID" value="ACV28122.1"/>
    <property type="molecule type" value="Genomic_DNA"/>
</dbReference>
<reference evidence="1 2" key="1">
    <citation type="journal article" date="2009" name="Stand. Genomic Sci.">
        <title>Complete genome sequence of Anaerococcus prevotii type strain (PC1).</title>
        <authorList>
            <person name="Labutti K."/>
            <person name="Pukall R."/>
            <person name="Steenblock K."/>
            <person name="Glavina Del Rio T."/>
            <person name="Tice H."/>
            <person name="Copeland A."/>
            <person name="Cheng J.F."/>
            <person name="Lucas S."/>
            <person name="Chen F."/>
            <person name="Nolan M."/>
            <person name="Bruce D."/>
            <person name="Goodwin L."/>
            <person name="Pitluck S."/>
            <person name="Ivanova N."/>
            <person name="Mavromatis K."/>
            <person name="Ovchinnikova G."/>
            <person name="Pati A."/>
            <person name="Chen A."/>
            <person name="Palaniappan K."/>
            <person name="Land M."/>
            <person name="Hauser L."/>
            <person name="Chang Y.J."/>
            <person name="Jeffries C.D."/>
            <person name="Chain P."/>
            <person name="Saunders E."/>
            <person name="Brettin T."/>
            <person name="Detter J.C."/>
            <person name="Han C."/>
            <person name="Goker M."/>
            <person name="Bristow J."/>
            <person name="Eisen J.A."/>
            <person name="Markowitz V."/>
            <person name="Hugenholtz P."/>
            <person name="Kyrpides N.C."/>
            <person name="Klenk H.P."/>
            <person name="Lapidus A."/>
        </authorList>
    </citation>
    <scope>NUCLEOTIDE SEQUENCE [LARGE SCALE GENOMIC DNA]</scope>
    <source>
        <strain evidence="2">ATCC 9321 / DSM 20548 / JCM 6508 / NCTC 11806 / PC1</strain>
    </source>
</reference>
<dbReference type="Proteomes" id="UP000002294">
    <property type="component" value="Chromosome"/>
</dbReference>
<dbReference type="HOGENOM" id="CLU_1145360_0_0_9"/>
<sequence>MDINFKRQILNDFSISEEEFDRGRNIFVVNNPDDRFLFYNKSLLMIIIFDNRIFLRSNDYKLIGALKKEYMKYPGQWFTEFHNIKKLESILTNHKLKIDNFFPLMTFSERYVKARKFTFDRIDKNDIIKYKGISNMPFAFDDDDRIGISFYDGNKLIALCGASTIGKYLRSIGIEKFYFDDKYKGLSSSMVRSLAIQIKAENSHVSPIYTTQFSHTASINTAIRAGFDMNVCICANKI</sequence>
<dbReference type="OrthoDB" id="1689703at2"/>
<dbReference type="KEGG" id="apr:Apre_0068"/>
<proteinExistence type="predicted"/>
<evidence type="ECO:0000313" key="1">
    <source>
        <dbReference type="EMBL" id="ACV28122.1"/>
    </source>
</evidence>
<accession>C7RF61</accession>
<protein>
    <submittedName>
        <fullName evidence="1">Uncharacterized protein</fullName>
    </submittedName>
</protein>
<evidence type="ECO:0000313" key="2">
    <source>
        <dbReference type="Proteomes" id="UP000002294"/>
    </source>
</evidence>